<dbReference type="InterPro" id="IPR018962">
    <property type="entry name" value="DUF1995"/>
</dbReference>
<protein>
    <recommendedName>
        <fullName evidence="1">DUF1995 domain-containing protein</fullName>
    </recommendedName>
</protein>
<sequence length="303" mass="31843">MLITALFGAGLYAYAGPAPAAPLGAAHAAAARRQLAARPARLVAMSSPDGAYTLPDSFEDAAEKCSRTVASVLESGISKMRVDFDTSAGDITYTTLRNSLPIARVLTLQLAQKLCVGEDGQPRGRLQVLMPDEGTAALIAREWAPPPTVRPACIARFRVPDDATACLVVAPTALDAAALGALLNADAIASGAVPLIVLNPQLVDMSTGALGLEGRALIKRMASELQDVFVLQTLPGAAITRTYPGNFAIWQEDRAAPGGFKFVRDDSKRPSAFSVSEELMQADSAAPGFIREIGQFIKGLQRL</sequence>
<dbReference type="OMA" id="FFCPRAS"/>
<reference evidence="2" key="1">
    <citation type="submission" date="2021-05" db="EMBL/GenBank/DDBJ databases">
        <title>The genome of the haptophyte Pavlova lutheri (Diacronema luteri, Pavlovales) - a model for lipid biosynthesis in eukaryotic algae.</title>
        <authorList>
            <person name="Hulatt C.J."/>
            <person name="Posewitz M.C."/>
        </authorList>
    </citation>
    <scope>NUCLEOTIDE SEQUENCE</scope>
    <source>
        <strain evidence="2">NIVA-4/92</strain>
    </source>
</reference>
<comment type="caution">
    <text evidence="2">The sequence shown here is derived from an EMBL/GenBank/DDBJ whole genome shotgun (WGS) entry which is preliminary data.</text>
</comment>
<dbReference type="PANTHER" id="PTHR35509:SF1">
    <property type="entry name" value="DOMAIN PROTEIN, PUTATIVE (DUF1995)-RELATED"/>
    <property type="match status" value="1"/>
</dbReference>
<dbReference type="Pfam" id="PF09353">
    <property type="entry name" value="DUF1995"/>
    <property type="match status" value="1"/>
</dbReference>
<keyword evidence="3" id="KW-1185">Reference proteome</keyword>
<organism evidence="2 3">
    <name type="scientific">Diacronema lutheri</name>
    <name type="common">Unicellular marine alga</name>
    <name type="synonym">Monochrysis lutheri</name>
    <dbReference type="NCBI Taxonomy" id="2081491"/>
    <lineage>
        <taxon>Eukaryota</taxon>
        <taxon>Haptista</taxon>
        <taxon>Haptophyta</taxon>
        <taxon>Pavlovophyceae</taxon>
        <taxon>Pavlovales</taxon>
        <taxon>Pavlovaceae</taxon>
        <taxon>Diacronema</taxon>
    </lineage>
</organism>
<name>A0A8J6CFB4_DIALT</name>
<dbReference type="Proteomes" id="UP000751190">
    <property type="component" value="Unassembled WGS sequence"/>
</dbReference>
<dbReference type="OrthoDB" id="5696at2759"/>
<dbReference type="PANTHER" id="PTHR35509">
    <property type="entry name" value="DOMAIN PROTEIN, PUTATIVE (DUF1995)-RELATED"/>
    <property type="match status" value="1"/>
</dbReference>
<gene>
    <name evidence="2" type="ORF">KFE25_008950</name>
</gene>
<accession>A0A8J6CFB4</accession>
<evidence type="ECO:0000313" key="3">
    <source>
        <dbReference type="Proteomes" id="UP000751190"/>
    </source>
</evidence>
<dbReference type="InterPro" id="IPR053021">
    <property type="entry name" value="Chloroplast_ADK"/>
</dbReference>
<evidence type="ECO:0000313" key="2">
    <source>
        <dbReference type="EMBL" id="KAG8470529.1"/>
    </source>
</evidence>
<evidence type="ECO:0000259" key="1">
    <source>
        <dbReference type="Pfam" id="PF09353"/>
    </source>
</evidence>
<feature type="domain" description="DUF1995" evidence="1">
    <location>
        <begin position="55"/>
        <end position="272"/>
    </location>
</feature>
<proteinExistence type="predicted"/>
<dbReference type="AlphaFoldDB" id="A0A8J6CFB4"/>
<dbReference type="EMBL" id="JAGTXO010000001">
    <property type="protein sequence ID" value="KAG8470529.1"/>
    <property type="molecule type" value="Genomic_DNA"/>
</dbReference>